<evidence type="ECO:0000256" key="9">
    <source>
        <dbReference type="PROSITE-ProRule" id="PRU00546"/>
    </source>
</evidence>
<evidence type="ECO:0000256" key="7">
    <source>
        <dbReference type="ARBA" id="ARBA00023016"/>
    </source>
</evidence>
<keyword evidence="6 9" id="KW-0862">Zinc</keyword>
<dbReference type="AlphaFoldDB" id="A0A7C0X0S3"/>
<evidence type="ECO:0000256" key="3">
    <source>
        <dbReference type="ARBA" id="ARBA00022723"/>
    </source>
</evidence>
<dbReference type="Gene3D" id="2.60.260.20">
    <property type="entry name" value="Urease metallochaperone UreE, N-terminal domain"/>
    <property type="match status" value="1"/>
</dbReference>
<feature type="domain" description="J" evidence="10">
    <location>
        <begin position="5"/>
        <end position="71"/>
    </location>
</feature>
<dbReference type="InterPro" id="IPR008971">
    <property type="entry name" value="HSP40/DnaJ_pept-bd"/>
</dbReference>
<dbReference type="GO" id="GO:0006260">
    <property type="term" value="P:DNA replication"/>
    <property type="evidence" value="ECO:0007669"/>
    <property type="project" value="UniProtKB-KW"/>
</dbReference>
<organism evidence="12">
    <name type="scientific">Candidatus Syntropharchaeum butanivorans</name>
    <dbReference type="NCBI Taxonomy" id="1839936"/>
    <lineage>
        <taxon>Archaea</taxon>
        <taxon>Methanobacteriati</taxon>
        <taxon>Methanobacteriota</taxon>
        <taxon>Stenosarchaea group</taxon>
        <taxon>Methanomicrobia</taxon>
        <taxon>Methanosarcinales</taxon>
        <taxon>ANME-2 cluster</taxon>
        <taxon>Candidatus Syntropharchaeum</taxon>
    </lineage>
</organism>
<dbReference type="Gene3D" id="2.10.230.10">
    <property type="entry name" value="Heat shock protein DnaJ, cysteine-rich domain"/>
    <property type="match status" value="1"/>
</dbReference>
<feature type="non-terminal residue" evidence="12">
    <location>
        <position position="240"/>
    </location>
</feature>
<dbReference type="GO" id="GO:0031072">
    <property type="term" value="F:heat shock protein binding"/>
    <property type="evidence" value="ECO:0007669"/>
    <property type="project" value="InterPro"/>
</dbReference>
<dbReference type="GO" id="GO:0042026">
    <property type="term" value="P:protein refolding"/>
    <property type="evidence" value="ECO:0007669"/>
    <property type="project" value="TreeGrafter"/>
</dbReference>
<reference evidence="12" key="1">
    <citation type="journal article" date="2020" name="mSystems">
        <title>Genome- and Community-Level Interaction Insights into Carbon Utilization and Element Cycling Functions of Hydrothermarchaeota in Hydrothermal Sediment.</title>
        <authorList>
            <person name="Zhou Z."/>
            <person name="Liu Y."/>
            <person name="Xu W."/>
            <person name="Pan J."/>
            <person name="Luo Z.H."/>
            <person name="Li M."/>
        </authorList>
    </citation>
    <scope>NUCLEOTIDE SEQUENCE [LARGE SCALE GENOMIC DNA]</scope>
    <source>
        <strain evidence="12">HyVt-185</strain>
    </source>
</reference>
<accession>A0A7C0X0S3</accession>
<evidence type="ECO:0000259" key="10">
    <source>
        <dbReference type="PROSITE" id="PS50076"/>
    </source>
</evidence>
<dbReference type="FunFam" id="1.10.287.110:FF:000031">
    <property type="entry name" value="Molecular chaperone DnaJ"/>
    <property type="match status" value="1"/>
</dbReference>
<dbReference type="InterPro" id="IPR036869">
    <property type="entry name" value="J_dom_sf"/>
</dbReference>
<dbReference type="InterPro" id="IPR001305">
    <property type="entry name" value="HSP_DnaJ_Cys-rich_dom"/>
</dbReference>
<dbReference type="PROSITE" id="PS00636">
    <property type="entry name" value="DNAJ_1"/>
    <property type="match status" value="1"/>
</dbReference>
<dbReference type="FunFam" id="2.10.230.10:FF:000002">
    <property type="entry name" value="Molecular chaperone DnaJ"/>
    <property type="match status" value="1"/>
</dbReference>
<dbReference type="Pfam" id="PF00684">
    <property type="entry name" value="DnaJ_CXXCXGXG"/>
    <property type="match status" value="1"/>
</dbReference>
<evidence type="ECO:0000256" key="4">
    <source>
        <dbReference type="ARBA" id="ARBA00022737"/>
    </source>
</evidence>
<dbReference type="GO" id="GO:0008270">
    <property type="term" value="F:zinc ion binding"/>
    <property type="evidence" value="ECO:0007669"/>
    <property type="project" value="UniProtKB-KW"/>
</dbReference>
<dbReference type="GO" id="GO:0005737">
    <property type="term" value="C:cytoplasm"/>
    <property type="evidence" value="ECO:0007669"/>
    <property type="project" value="TreeGrafter"/>
</dbReference>
<evidence type="ECO:0000256" key="8">
    <source>
        <dbReference type="ARBA" id="ARBA00023186"/>
    </source>
</evidence>
<keyword evidence="7" id="KW-0346">Stress response</keyword>
<keyword evidence="8" id="KW-0143">Chaperone</keyword>
<dbReference type="CDD" id="cd10719">
    <property type="entry name" value="DnaJ_zf"/>
    <property type="match status" value="1"/>
</dbReference>
<dbReference type="GO" id="GO:0051082">
    <property type="term" value="F:unfolded protein binding"/>
    <property type="evidence" value="ECO:0007669"/>
    <property type="project" value="InterPro"/>
</dbReference>
<keyword evidence="2" id="KW-0235">DNA replication</keyword>
<dbReference type="PANTHER" id="PTHR43096:SF48">
    <property type="entry name" value="CHAPERONE PROTEIN DNAJ"/>
    <property type="match status" value="1"/>
</dbReference>
<dbReference type="Gene3D" id="1.10.287.110">
    <property type="entry name" value="DnaJ domain"/>
    <property type="match status" value="1"/>
</dbReference>
<dbReference type="InterPro" id="IPR018253">
    <property type="entry name" value="DnaJ_domain_CS"/>
</dbReference>
<dbReference type="InterPro" id="IPR036410">
    <property type="entry name" value="HSP_DnaJ_Cys-rich_dom_sf"/>
</dbReference>
<dbReference type="SMART" id="SM00271">
    <property type="entry name" value="DnaJ"/>
    <property type="match status" value="1"/>
</dbReference>
<evidence type="ECO:0000256" key="1">
    <source>
        <dbReference type="ARBA" id="ARBA00022490"/>
    </source>
</evidence>
<evidence type="ECO:0000259" key="11">
    <source>
        <dbReference type="PROSITE" id="PS51188"/>
    </source>
</evidence>
<sequence>MTKRDYYEVLGVSRNATQDEIKRAYRRLAKRYHPDLNKENPEEAEERFKELAEAYEVLSDPEKRARYDRFGHEGVGFGERGFTWSDFTHFSDLDDLFGDFFSQFFGGFRESRKKRATPRRGRDLRYDLEITLKEAAFGAEKEIRFRKREICEDCHGSGARSPSDIATCPTCGGTGELRRVSSIGFGQFVSVATCSTCDGKGKIITALCPTCDGKGKVSVERVLSVTIPPGVEEGVQLRVR</sequence>
<gene>
    <name evidence="12" type="ORF">ENG09_04915</name>
</gene>
<dbReference type="PROSITE" id="PS51188">
    <property type="entry name" value="ZF_CR"/>
    <property type="match status" value="1"/>
</dbReference>
<dbReference type="PRINTS" id="PR00625">
    <property type="entry name" value="JDOMAIN"/>
</dbReference>
<evidence type="ECO:0000256" key="5">
    <source>
        <dbReference type="ARBA" id="ARBA00022771"/>
    </source>
</evidence>
<protein>
    <submittedName>
        <fullName evidence="12">Molecular chaperone DnaJ</fullName>
    </submittedName>
</protein>
<dbReference type="CDD" id="cd06257">
    <property type="entry name" value="DnaJ"/>
    <property type="match status" value="1"/>
</dbReference>
<dbReference type="PANTHER" id="PTHR43096">
    <property type="entry name" value="DNAJ HOMOLOG 1, MITOCHONDRIAL-RELATED"/>
    <property type="match status" value="1"/>
</dbReference>
<evidence type="ECO:0000256" key="6">
    <source>
        <dbReference type="ARBA" id="ARBA00022833"/>
    </source>
</evidence>
<keyword evidence="1" id="KW-0963">Cytoplasm</keyword>
<proteinExistence type="predicted"/>
<keyword evidence="4" id="KW-0677">Repeat</keyword>
<dbReference type="SUPFAM" id="SSF49493">
    <property type="entry name" value="HSP40/DnaJ peptide-binding domain"/>
    <property type="match status" value="1"/>
</dbReference>
<feature type="domain" description="CR-type" evidence="11">
    <location>
        <begin position="138"/>
        <end position="220"/>
    </location>
</feature>
<dbReference type="EMBL" id="DQZR01000210">
    <property type="protein sequence ID" value="HDM36575.1"/>
    <property type="molecule type" value="Genomic_DNA"/>
</dbReference>
<keyword evidence="3 9" id="KW-0479">Metal-binding</keyword>
<feature type="zinc finger region" description="CR-type" evidence="9">
    <location>
        <begin position="138"/>
        <end position="220"/>
    </location>
</feature>
<dbReference type="InterPro" id="IPR002939">
    <property type="entry name" value="DnaJ_C"/>
</dbReference>
<dbReference type="InterPro" id="IPR001623">
    <property type="entry name" value="DnaJ_domain"/>
</dbReference>
<dbReference type="Proteomes" id="UP000885863">
    <property type="component" value="Unassembled WGS sequence"/>
</dbReference>
<name>A0A7C0X0S3_9EURY</name>
<dbReference type="PROSITE" id="PS50076">
    <property type="entry name" value="DNAJ_2"/>
    <property type="match status" value="1"/>
</dbReference>
<evidence type="ECO:0000313" key="12">
    <source>
        <dbReference type="EMBL" id="HDM36575.1"/>
    </source>
</evidence>
<dbReference type="Pfam" id="PF01556">
    <property type="entry name" value="DnaJ_C"/>
    <property type="match status" value="1"/>
</dbReference>
<dbReference type="SUPFAM" id="SSF46565">
    <property type="entry name" value="Chaperone J-domain"/>
    <property type="match status" value="1"/>
</dbReference>
<comment type="caution">
    <text evidence="12">The sequence shown here is derived from an EMBL/GenBank/DDBJ whole genome shotgun (WGS) entry which is preliminary data.</text>
</comment>
<evidence type="ECO:0000256" key="2">
    <source>
        <dbReference type="ARBA" id="ARBA00022705"/>
    </source>
</evidence>
<dbReference type="SUPFAM" id="SSF57938">
    <property type="entry name" value="DnaJ/Hsp40 cysteine-rich domain"/>
    <property type="match status" value="1"/>
</dbReference>
<keyword evidence="5 9" id="KW-0863">Zinc-finger</keyword>
<dbReference type="Pfam" id="PF00226">
    <property type="entry name" value="DnaJ"/>
    <property type="match status" value="1"/>
</dbReference>